<dbReference type="InterPro" id="IPR005331">
    <property type="entry name" value="Sulfotransferase"/>
</dbReference>
<protein>
    <submittedName>
        <fullName evidence="1">Carbohydrate sulfotransferase 9 (GalNAc-4-O-sulfotransferase 2) (GalNAc-4-ST2) (GalNAc4ST-2) (N-acetylgalactosamine-4-O-sulfotransferase 2)</fullName>
    </submittedName>
</protein>
<gene>
    <name evidence="1" type="ORF">SCF082_LOCUS29443</name>
</gene>
<name>A0ABP0MVZ0_9DINO</name>
<proteinExistence type="predicted"/>
<dbReference type="InterPro" id="IPR018011">
    <property type="entry name" value="Carb_sulfotrans_8-10"/>
</dbReference>
<reference evidence="1 2" key="1">
    <citation type="submission" date="2024-02" db="EMBL/GenBank/DDBJ databases">
        <authorList>
            <person name="Chen Y."/>
            <person name="Shah S."/>
            <person name="Dougan E. K."/>
            <person name="Thang M."/>
            <person name="Chan C."/>
        </authorList>
    </citation>
    <scope>NUCLEOTIDE SEQUENCE [LARGE SCALE GENOMIC DNA]</scope>
</reference>
<comment type="caution">
    <text evidence="1">The sequence shown here is derived from an EMBL/GenBank/DDBJ whole genome shotgun (WGS) entry which is preliminary data.</text>
</comment>
<evidence type="ECO:0000313" key="2">
    <source>
        <dbReference type="Proteomes" id="UP001642464"/>
    </source>
</evidence>
<evidence type="ECO:0000313" key="1">
    <source>
        <dbReference type="EMBL" id="CAK9054189.1"/>
    </source>
</evidence>
<dbReference type="Pfam" id="PF03567">
    <property type="entry name" value="Sulfotransfer_2"/>
    <property type="match status" value="1"/>
</dbReference>
<dbReference type="PANTHER" id="PTHR12137:SF54">
    <property type="entry name" value="CARBOHYDRATE SULFOTRANSFERASE"/>
    <property type="match status" value="1"/>
</dbReference>
<dbReference type="Proteomes" id="UP001642464">
    <property type="component" value="Unassembled WGS sequence"/>
</dbReference>
<accession>A0ABP0MVZ0</accession>
<organism evidence="1 2">
    <name type="scientific">Durusdinium trenchii</name>
    <dbReference type="NCBI Taxonomy" id="1381693"/>
    <lineage>
        <taxon>Eukaryota</taxon>
        <taxon>Sar</taxon>
        <taxon>Alveolata</taxon>
        <taxon>Dinophyceae</taxon>
        <taxon>Suessiales</taxon>
        <taxon>Symbiodiniaceae</taxon>
        <taxon>Durusdinium</taxon>
    </lineage>
</organism>
<sequence>MKLLLVFLASLATILLLVGGIYQMNPIYLKFLGQTMQSLQSLQSCTNFGGWDIPKRQPSKSDIEFSQQQPIRWLSTLVVPDAKLIFCPQYKVGTNEFLRLLRVLDGQDYNTMGSKHYIVGKNSLKIAYNLTLLREFRHDALQMMFDSDWAKLVIVRDPLDRLRSAYFDKIRRRHPDQKVFAKALNVPVPVLRSLTFADFVRRVDAQMKRNVTNVHWQKQAQACGLTHFKKCYQYVLHMGLDKSTHPVLRDCVLRIMGSRVSKSKLSTLQNIVVSDKIKSKLHKHQTDSNFKILDDIYDMATCKRALRIYAEDYDLFSLPRPACHETSPRVRWPV</sequence>
<dbReference type="PANTHER" id="PTHR12137">
    <property type="entry name" value="CARBOHYDRATE SULFOTRANSFERASE"/>
    <property type="match status" value="1"/>
</dbReference>
<keyword evidence="2" id="KW-1185">Reference proteome</keyword>
<dbReference type="EMBL" id="CAXAMM010023780">
    <property type="protein sequence ID" value="CAK9054189.1"/>
    <property type="molecule type" value="Genomic_DNA"/>
</dbReference>